<dbReference type="PANTHER" id="PTHR46516">
    <property type="entry name" value="TRNA-SPECIFIC ADENOSINE DEAMINASE 1"/>
    <property type="match status" value="1"/>
</dbReference>
<evidence type="ECO:0000256" key="9">
    <source>
        <dbReference type="ARBA" id="ARBA00040502"/>
    </source>
</evidence>
<dbReference type="GO" id="GO:0008033">
    <property type="term" value="P:tRNA processing"/>
    <property type="evidence" value="ECO:0007669"/>
    <property type="project" value="UniProtKB-KW"/>
</dbReference>
<reference evidence="13" key="2">
    <citation type="submission" date="2025-09" db="UniProtKB">
        <authorList>
            <consortium name="Ensembl"/>
        </authorList>
    </citation>
    <scope>IDENTIFICATION</scope>
</reference>
<evidence type="ECO:0000256" key="3">
    <source>
        <dbReference type="ARBA" id="ARBA00022801"/>
    </source>
</evidence>
<evidence type="ECO:0000256" key="5">
    <source>
        <dbReference type="ARBA" id="ARBA00037026"/>
    </source>
</evidence>
<dbReference type="OMA" id="YQLAWRQ"/>
<keyword evidence="1" id="KW-0819">tRNA processing</keyword>
<keyword evidence="4" id="KW-0862">Zinc</keyword>
<dbReference type="PROSITE" id="PS50141">
    <property type="entry name" value="A_DEAMIN_EDITASE"/>
    <property type="match status" value="1"/>
</dbReference>
<reference evidence="13" key="1">
    <citation type="submission" date="2025-08" db="UniProtKB">
        <authorList>
            <consortium name="Ensembl"/>
        </authorList>
    </citation>
    <scope>IDENTIFICATION</scope>
</reference>
<dbReference type="GO" id="GO:0043829">
    <property type="term" value="F:tRNA-specific adenosine-37 deaminase activity"/>
    <property type="evidence" value="ECO:0007669"/>
    <property type="project" value="UniProtKB-EC"/>
</dbReference>
<evidence type="ECO:0000256" key="10">
    <source>
        <dbReference type="ARBA" id="ARBA00041760"/>
    </source>
</evidence>
<evidence type="ECO:0000256" key="1">
    <source>
        <dbReference type="ARBA" id="ARBA00022694"/>
    </source>
</evidence>
<gene>
    <name evidence="13" type="primary">ADAT1</name>
</gene>
<evidence type="ECO:0000313" key="14">
    <source>
        <dbReference type="Proteomes" id="UP000694392"/>
    </source>
</evidence>
<evidence type="ECO:0000256" key="8">
    <source>
        <dbReference type="ARBA" id="ARBA00038940"/>
    </source>
</evidence>
<evidence type="ECO:0000256" key="7">
    <source>
        <dbReference type="ARBA" id="ARBA00038326"/>
    </source>
</evidence>
<evidence type="ECO:0000256" key="4">
    <source>
        <dbReference type="ARBA" id="ARBA00022833"/>
    </source>
</evidence>
<dbReference type="GeneTree" id="ENSGT00940000157942"/>
<dbReference type="GO" id="GO:0003723">
    <property type="term" value="F:RNA binding"/>
    <property type="evidence" value="ECO:0007669"/>
    <property type="project" value="Ensembl"/>
</dbReference>
<evidence type="ECO:0000313" key="13">
    <source>
        <dbReference type="Ensembl" id="ENSSPUP00000006427.1"/>
    </source>
</evidence>
<keyword evidence="14" id="KW-1185">Reference proteome</keyword>
<organism evidence="13 14">
    <name type="scientific">Sphenodon punctatus</name>
    <name type="common">Tuatara</name>
    <name type="synonym">Hatteria punctata</name>
    <dbReference type="NCBI Taxonomy" id="8508"/>
    <lineage>
        <taxon>Eukaryota</taxon>
        <taxon>Metazoa</taxon>
        <taxon>Chordata</taxon>
        <taxon>Craniata</taxon>
        <taxon>Vertebrata</taxon>
        <taxon>Euteleostomi</taxon>
        <taxon>Lepidosauria</taxon>
        <taxon>Sphenodontia</taxon>
        <taxon>Sphenodontidae</taxon>
        <taxon>Sphenodon</taxon>
    </lineage>
</organism>
<comment type="catalytic activity">
    <reaction evidence="11">
        <text>adenosine(37) in tRNA(Ala) + H2O + H(+) = inosine(37) in tRNA(Ala) + NH4(+)</text>
        <dbReference type="Rhea" id="RHEA:50968"/>
        <dbReference type="Rhea" id="RHEA-COMP:12855"/>
        <dbReference type="Rhea" id="RHEA-COMP:12856"/>
        <dbReference type="ChEBI" id="CHEBI:15377"/>
        <dbReference type="ChEBI" id="CHEBI:15378"/>
        <dbReference type="ChEBI" id="CHEBI:28938"/>
        <dbReference type="ChEBI" id="CHEBI:74411"/>
        <dbReference type="ChEBI" id="CHEBI:82852"/>
        <dbReference type="EC" id="3.5.4.34"/>
    </reaction>
</comment>
<name>A0A8D0GG66_SPHPU</name>
<dbReference type="Pfam" id="PF02137">
    <property type="entry name" value="A_deamin"/>
    <property type="match status" value="1"/>
</dbReference>
<dbReference type="SMART" id="SM00552">
    <property type="entry name" value="ADEAMc"/>
    <property type="match status" value="1"/>
</dbReference>
<evidence type="ECO:0000256" key="6">
    <source>
        <dbReference type="ARBA" id="ARBA00037784"/>
    </source>
</evidence>
<dbReference type="GO" id="GO:0046872">
    <property type="term" value="F:metal ion binding"/>
    <property type="evidence" value="ECO:0007669"/>
    <property type="project" value="UniProtKB-KW"/>
</dbReference>
<evidence type="ECO:0000259" key="12">
    <source>
        <dbReference type="PROSITE" id="PS50141"/>
    </source>
</evidence>
<dbReference type="PANTHER" id="PTHR46516:SF1">
    <property type="entry name" value="TRNA-SPECIFIC ADENOSINE DEAMINASE 1"/>
    <property type="match status" value="1"/>
</dbReference>
<proteinExistence type="inferred from homology"/>
<comment type="similarity">
    <text evidence="7">Belongs to the ADAT1 family.</text>
</comment>
<dbReference type="EC" id="3.5.4.34" evidence="8"/>
<dbReference type="Proteomes" id="UP000694392">
    <property type="component" value="Unplaced"/>
</dbReference>
<comment type="cofactor">
    <cofactor evidence="5">
        <name>1D-myo-inositol hexakisphosphate</name>
        <dbReference type="ChEBI" id="CHEBI:58130"/>
    </cofactor>
</comment>
<keyword evidence="2" id="KW-0479">Metal-binding</keyword>
<feature type="domain" description="A to I editase" evidence="12">
    <location>
        <begin position="59"/>
        <end position="486"/>
    </location>
</feature>
<keyword evidence="3" id="KW-0378">Hydrolase</keyword>
<evidence type="ECO:0000256" key="11">
    <source>
        <dbReference type="ARBA" id="ARBA00047635"/>
    </source>
</evidence>
<comment type="function">
    <text evidence="6">Specifically deaminates adenosine-37 to inosine in tRNA-Ala.</text>
</comment>
<protein>
    <recommendedName>
        <fullName evidence="9">tRNA-specific adenosine deaminase 1</fullName>
        <ecNumber evidence="8">3.5.4.34</ecNumber>
    </recommendedName>
    <alternativeName>
        <fullName evidence="10">tRNA-specific adenosine-37 deaminase</fullName>
    </alternativeName>
</protein>
<dbReference type="AlphaFoldDB" id="A0A8D0GG66"/>
<dbReference type="InterPro" id="IPR002466">
    <property type="entry name" value="A_deamin"/>
</dbReference>
<dbReference type="Ensembl" id="ENSSPUT00000006841.1">
    <property type="protein sequence ID" value="ENSSPUP00000006427.1"/>
    <property type="gene ID" value="ENSSPUG00000004954.1"/>
</dbReference>
<evidence type="ECO:0000256" key="2">
    <source>
        <dbReference type="ARBA" id="ARBA00022723"/>
    </source>
</evidence>
<sequence length="487" mass="53831">MWSADEIAGLCYMHYSTQLPKQGKPDPAGREWTLLAAVVKVESAPKGEDQPWATKEVVAMGTGTKCIGQTKMRKTGKFVAVCLLFQYLLHQLRLAASYQESSIFSRKTETGKWKLKPHITFIFFSSHTPCGDASIIPMEEAEDQPCKLAGESGAHWKSSKCDAPGPDNKRKAEEIGTDHFIKRMKPITGDSPSTIIVQQVSGEQLHADPSSSSEYIADGQQSESFAAVKESGLIGAKIVDIYRTGAKCISGDVEDACRPGVEYHRVGLLRVKPGRGDRTTSMSCSDKLARWNVLGCQGALLMHFLQLPVYLSAIVVGKCPYRQEAMQRAIVGRCRHLVSLPDGFQVQEMKMMQSDLQFNQSRQAVQANRGTSQGKVAPCGAAIGWSAVPEHPLDVTANGFKQGATTKEIGSLQSRSRICKVELFHAFQRLMASLSPENLPVTLRVKKLKSYWEYKEAAANYQAAWEELRSQAFGAWVRNSRDYLQFT</sequence>
<accession>A0A8D0GG66</accession>